<reference evidence="1 2" key="1">
    <citation type="submission" date="2018-11" db="EMBL/GenBank/DDBJ databases">
        <title>Sequencing the genomes of 1000 actinobacteria strains.</title>
        <authorList>
            <person name="Klenk H.-P."/>
        </authorList>
    </citation>
    <scope>NUCLEOTIDE SEQUENCE [LARGE SCALE GENOMIC DNA]</scope>
    <source>
        <strain evidence="1 2">DSM 43634</strain>
    </source>
</reference>
<protein>
    <recommendedName>
        <fullName evidence="3">Peptide chain release factor 1</fullName>
    </recommendedName>
</protein>
<dbReference type="OrthoDB" id="5179393at2"/>
<dbReference type="EMBL" id="RJKL01000001">
    <property type="protein sequence ID" value="ROP28685.1"/>
    <property type="molecule type" value="Genomic_DNA"/>
</dbReference>
<evidence type="ECO:0008006" key="3">
    <source>
        <dbReference type="Google" id="ProtNLM"/>
    </source>
</evidence>
<dbReference type="SUPFAM" id="SSF53137">
    <property type="entry name" value="Translational machinery components"/>
    <property type="match status" value="1"/>
</dbReference>
<dbReference type="InterPro" id="IPR040701">
    <property type="entry name" value="Bact_RF_family2"/>
</dbReference>
<dbReference type="Gene3D" id="3.30.420.60">
    <property type="entry name" value="eRF1 domain 2"/>
    <property type="match status" value="1"/>
</dbReference>
<accession>A0A3N1GES1</accession>
<dbReference type="AlphaFoldDB" id="A0A3N1GES1"/>
<name>A0A3N1GES1_9ACTN</name>
<dbReference type="Proteomes" id="UP000271683">
    <property type="component" value="Unassembled WGS sequence"/>
</dbReference>
<gene>
    <name evidence="1" type="ORF">EDD30_1454</name>
</gene>
<sequence length="374" mass="39933">MNLSFLRPLYDRPGSWVSVYLDATRASENADHEVALRWQALRDKLLDQGADPATVDAVGAAVAQHPYQPGRYGLAIFANAGEVVLLETLSAPPATDEAHHGPLPHAMPLLAQRGEDVPYVRVLADRTGAELEGLSVGGAPRRRTVTGNETFPLRKVHPGGWSHRHHQMAVEEAWKRNASDVAAAAVDLAESVGAEVIVVGGDVRAVQNFTDRLPRRWQDRVVSTDAGSRHAGADEEALDDVTIQAIAEVAERHVREAVDRYGAQRGADEAGTGLADVVTRLQRGQVDTVLLVNDSSSTDMLWIAPDDPTLIAVDERLLRESGVDTPQRVRADAALVRATAGTDANLVLVGPGEAALEHGIGAVLRYADASTAAS</sequence>
<dbReference type="Pfam" id="PF18844">
    <property type="entry name" value="baeRF_family2"/>
    <property type="match status" value="1"/>
</dbReference>
<evidence type="ECO:0000313" key="2">
    <source>
        <dbReference type="Proteomes" id="UP000271683"/>
    </source>
</evidence>
<dbReference type="RefSeq" id="WP_123678126.1">
    <property type="nucleotide sequence ID" value="NZ_RJKL01000001.1"/>
</dbReference>
<proteinExistence type="predicted"/>
<comment type="caution">
    <text evidence="1">The sequence shown here is derived from an EMBL/GenBank/DDBJ whole genome shotgun (WGS) entry which is preliminary data.</text>
</comment>
<dbReference type="InterPro" id="IPR042226">
    <property type="entry name" value="eFR1_2_sf"/>
</dbReference>
<organism evidence="1 2">
    <name type="scientific">Couchioplanes caeruleus</name>
    <dbReference type="NCBI Taxonomy" id="56438"/>
    <lineage>
        <taxon>Bacteria</taxon>
        <taxon>Bacillati</taxon>
        <taxon>Actinomycetota</taxon>
        <taxon>Actinomycetes</taxon>
        <taxon>Micromonosporales</taxon>
        <taxon>Micromonosporaceae</taxon>
        <taxon>Couchioplanes</taxon>
    </lineage>
</organism>
<evidence type="ECO:0000313" key="1">
    <source>
        <dbReference type="EMBL" id="ROP28685.1"/>
    </source>
</evidence>